<dbReference type="PANTHER" id="PTHR24148">
    <property type="entry name" value="ANKYRIN REPEAT DOMAIN-CONTAINING PROTEIN 39 HOMOLOG-RELATED"/>
    <property type="match status" value="1"/>
</dbReference>
<evidence type="ECO:0000313" key="2">
    <source>
        <dbReference type="EMBL" id="KAF2193758.1"/>
    </source>
</evidence>
<evidence type="ECO:0000313" key="3">
    <source>
        <dbReference type="Proteomes" id="UP000800200"/>
    </source>
</evidence>
<dbReference type="EMBL" id="ML994613">
    <property type="protein sequence ID" value="KAF2193758.1"/>
    <property type="molecule type" value="Genomic_DNA"/>
</dbReference>
<evidence type="ECO:0000259" key="1">
    <source>
        <dbReference type="Pfam" id="PF06985"/>
    </source>
</evidence>
<organism evidence="2 3">
    <name type="scientific">Zopfia rhizophila CBS 207.26</name>
    <dbReference type="NCBI Taxonomy" id="1314779"/>
    <lineage>
        <taxon>Eukaryota</taxon>
        <taxon>Fungi</taxon>
        <taxon>Dikarya</taxon>
        <taxon>Ascomycota</taxon>
        <taxon>Pezizomycotina</taxon>
        <taxon>Dothideomycetes</taxon>
        <taxon>Dothideomycetes incertae sedis</taxon>
        <taxon>Zopfiaceae</taxon>
        <taxon>Zopfia</taxon>
    </lineage>
</organism>
<reference evidence="2" key="1">
    <citation type="journal article" date="2020" name="Stud. Mycol.">
        <title>101 Dothideomycetes genomes: a test case for predicting lifestyles and emergence of pathogens.</title>
        <authorList>
            <person name="Haridas S."/>
            <person name="Albert R."/>
            <person name="Binder M."/>
            <person name="Bloem J."/>
            <person name="Labutti K."/>
            <person name="Salamov A."/>
            <person name="Andreopoulos B."/>
            <person name="Baker S."/>
            <person name="Barry K."/>
            <person name="Bills G."/>
            <person name="Bluhm B."/>
            <person name="Cannon C."/>
            <person name="Castanera R."/>
            <person name="Culley D."/>
            <person name="Daum C."/>
            <person name="Ezra D."/>
            <person name="Gonzalez J."/>
            <person name="Henrissat B."/>
            <person name="Kuo A."/>
            <person name="Liang C."/>
            <person name="Lipzen A."/>
            <person name="Lutzoni F."/>
            <person name="Magnuson J."/>
            <person name="Mondo S."/>
            <person name="Nolan M."/>
            <person name="Ohm R."/>
            <person name="Pangilinan J."/>
            <person name="Park H.-J."/>
            <person name="Ramirez L."/>
            <person name="Alfaro M."/>
            <person name="Sun H."/>
            <person name="Tritt A."/>
            <person name="Yoshinaga Y."/>
            <person name="Zwiers L.-H."/>
            <person name="Turgeon B."/>
            <person name="Goodwin S."/>
            <person name="Spatafora J."/>
            <person name="Crous P."/>
            <person name="Grigoriev I."/>
        </authorList>
    </citation>
    <scope>NUCLEOTIDE SEQUENCE</scope>
    <source>
        <strain evidence="2">CBS 207.26</strain>
    </source>
</reference>
<accession>A0A6A6ESQ5</accession>
<sequence length="68" mass="8064">IRCQLKIASLDNRPEYDALSCTWRDPEDRAGIEIDNEIINVPRNLEAAFRHLRKPYEPLLLWRDDICI</sequence>
<dbReference type="InterPro" id="IPR010730">
    <property type="entry name" value="HET"/>
</dbReference>
<feature type="domain" description="Heterokaryon incompatibility" evidence="1">
    <location>
        <begin position="16"/>
        <end position="68"/>
    </location>
</feature>
<protein>
    <recommendedName>
        <fullName evidence="1">Heterokaryon incompatibility domain-containing protein</fullName>
    </recommendedName>
</protein>
<dbReference type="PANTHER" id="PTHR24148:SF64">
    <property type="entry name" value="HETEROKARYON INCOMPATIBILITY DOMAIN-CONTAINING PROTEIN"/>
    <property type="match status" value="1"/>
</dbReference>
<dbReference type="Pfam" id="PF06985">
    <property type="entry name" value="HET"/>
    <property type="match status" value="1"/>
</dbReference>
<dbReference type="Proteomes" id="UP000800200">
    <property type="component" value="Unassembled WGS sequence"/>
</dbReference>
<name>A0A6A6ESQ5_9PEZI</name>
<dbReference type="AlphaFoldDB" id="A0A6A6ESQ5"/>
<dbReference type="InterPro" id="IPR052895">
    <property type="entry name" value="HetReg/Transcr_Mod"/>
</dbReference>
<feature type="non-terminal residue" evidence="2">
    <location>
        <position position="1"/>
    </location>
</feature>
<proteinExistence type="predicted"/>
<gene>
    <name evidence="2" type="ORF">K469DRAFT_515156</name>
</gene>
<feature type="non-terminal residue" evidence="2">
    <location>
        <position position="68"/>
    </location>
</feature>
<dbReference type="OrthoDB" id="3553147at2759"/>
<keyword evidence="3" id="KW-1185">Reference proteome</keyword>